<feature type="compositionally biased region" description="Low complexity" evidence="1">
    <location>
        <begin position="334"/>
        <end position="346"/>
    </location>
</feature>
<proteinExistence type="predicted"/>
<name>A0A2Z4FG60_9DELT</name>
<keyword evidence="2" id="KW-1133">Transmembrane helix</keyword>
<gene>
    <name evidence="3" type="primary">gspN</name>
    <name evidence="3" type="ORF">DN745_00520</name>
</gene>
<sequence length="361" mass="39888">MERSIVRIPVYIAFGFAVFLVALVLTFPDQRLKEIATVQIEKQLDGKYDVAIQDLDLWWLSGVQLKNVRISERITDTSVVETTPEGPKDAKTAAPGGAPEKPPFVINIPRVAAGFSPLLSVVNFAPTVDFLVDLGGGDIKGNFVQSSKARALNIDINQIDLAKTPILEQYLGVPFRGDLGGEIELELHPRQPQVIGGDIRLKGRTLTVDKTELHTDKLGPMAFIDVPETDFGKLDAHMTITQEDDKSTSKMVFDEFRFYDGKDVRGEIWGHLNLGRSSAQSVAKLEMRFQFDNNYIRSNDLSSVLNMQWFRDGKNQDWFGFLLWGRLNSPRFKGAPAAAAGPTASAEADDKPADDAPAAKK</sequence>
<evidence type="ECO:0000313" key="3">
    <source>
        <dbReference type="EMBL" id="AWV87889.1"/>
    </source>
</evidence>
<dbReference type="Proteomes" id="UP000249799">
    <property type="component" value="Chromosome"/>
</dbReference>
<organism evidence="3 4">
    <name type="scientific">Bradymonas sediminis</name>
    <dbReference type="NCBI Taxonomy" id="1548548"/>
    <lineage>
        <taxon>Bacteria</taxon>
        <taxon>Deltaproteobacteria</taxon>
        <taxon>Bradymonadales</taxon>
        <taxon>Bradymonadaceae</taxon>
        <taxon>Bradymonas</taxon>
    </lineage>
</organism>
<dbReference type="EMBL" id="CP030032">
    <property type="protein sequence ID" value="AWV87889.1"/>
    <property type="molecule type" value="Genomic_DNA"/>
</dbReference>
<keyword evidence="4" id="KW-1185">Reference proteome</keyword>
<evidence type="ECO:0000256" key="1">
    <source>
        <dbReference type="SAM" id="MobiDB-lite"/>
    </source>
</evidence>
<dbReference type="AlphaFoldDB" id="A0A2Z4FG60"/>
<feature type="region of interest" description="Disordered" evidence="1">
    <location>
        <begin position="334"/>
        <end position="361"/>
    </location>
</feature>
<dbReference type="RefSeq" id="WP_111331145.1">
    <property type="nucleotide sequence ID" value="NZ_CP030032.1"/>
</dbReference>
<evidence type="ECO:0000313" key="4">
    <source>
        <dbReference type="Proteomes" id="UP000249799"/>
    </source>
</evidence>
<protein>
    <submittedName>
        <fullName evidence="3">Type II secretion system protein GspN</fullName>
    </submittedName>
</protein>
<feature type="compositionally biased region" description="Basic and acidic residues" evidence="1">
    <location>
        <begin position="348"/>
        <end position="361"/>
    </location>
</feature>
<reference evidence="3 4" key="1">
    <citation type="submission" date="2018-06" db="EMBL/GenBank/DDBJ databases">
        <title>Lujinxingia sediminis gen. nov. sp. nov., a new facultative anaerobic member of the class Deltaproteobacteria, and proposal of Lujinxingaceae fam. nov.</title>
        <authorList>
            <person name="Guo L.-Y."/>
            <person name="Li C.-M."/>
            <person name="Wang S."/>
            <person name="Du Z.-J."/>
        </authorList>
    </citation>
    <scope>NUCLEOTIDE SEQUENCE [LARGE SCALE GENOMIC DNA]</scope>
    <source>
        <strain evidence="3 4">FA350</strain>
    </source>
</reference>
<dbReference type="KEGG" id="bsed:DN745_00520"/>
<keyword evidence="2" id="KW-0812">Transmembrane</keyword>
<evidence type="ECO:0000256" key="2">
    <source>
        <dbReference type="SAM" id="Phobius"/>
    </source>
</evidence>
<dbReference type="OrthoDB" id="5488411at2"/>
<dbReference type="NCBIfam" id="TIGR04411">
    <property type="entry name" value="T2SS_GspN_Lepto"/>
    <property type="match status" value="1"/>
</dbReference>
<dbReference type="InterPro" id="IPR030925">
    <property type="entry name" value="T2SS_GspN_Lepto"/>
</dbReference>
<feature type="transmembrane region" description="Helical" evidence="2">
    <location>
        <begin position="6"/>
        <end position="27"/>
    </location>
</feature>
<keyword evidence="2" id="KW-0472">Membrane</keyword>
<accession>A0A2Z4FG60</accession>